<reference evidence="1" key="1">
    <citation type="submission" date="2024-04" db="EMBL/GenBank/DDBJ databases">
        <title>Mariniflexile litorale, isolated from the shallow sediments of the Sea of Japan.</title>
        <authorList>
            <person name="Romanenko L."/>
            <person name="Isaeva M."/>
        </authorList>
    </citation>
    <scope>NUCLEOTIDE SEQUENCE [LARGE SCALE GENOMIC DNA]</scope>
    <source>
        <strain evidence="1">KMM 9835</strain>
    </source>
</reference>
<dbReference type="AlphaFoldDB" id="A0AAU7EEI3"/>
<dbReference type="KEGG" id="mlil:QLS71_016875"/>
<accession>A0AAU7EEI3</accession>
<dbReference type="RefSeq" id="WP_308991957.1">
    <property type="nucleotide sequence ID" value="NZ_CP155618.1"/>
</dbReference>
<dbReference type="Proteomes" id="UP001224325">
    <property type="component" value="Chromosome"/>
</dbReference>
<name>A0AAU7EEI3_9FLAO</name>
<dbReference type="EMBL" id="CP155618">
    <property type="protein sequence ID" value="XBL13981.1"/>
    <property type="molecule type" value="Genomic_DNA"/>
</dbReference>
<evidence type="ECO:0008006" key="3">
    <source>
        <dbReference type="Google" id="ProtNLM"/>
    </source>
</evidence>
<proteinExistence type="predicted"/>
<evidence type="ECO:0000313" key="1">
    <source>
        <dbReference type="EMBL" id="XBL13981.1"/>
    </source>
</evidence>
<evidence type="ECO:0000313" key="2">
    <source>
        <dbReference type="Proteomes" id="UP001224325"/>
    </source>
</evidence>
<gene>
    <name evidence="1" type="ORF">QLS71_016875</name>
</gene>
<organism evidence="1 2">
    <name type="scientific">Mariniflexile litorale</name>
    <dbReference type="NCBI Taxonomy" id="3045158"/>
    <lineage>
        <taxon>Bacteria</taxon>
        <taxon>Pseudomonadati</taxon>
        <taxon>Bacteroidota</taxon>
        <taxon>Flavobacteriia</taxon>
        <taxon>Flavobacteriales</taxon>
        <taxon>Flavobacteriaceae</taxon>
        <taxon>Mariniflexile</taxon>
    </lineage>
</organism>
<keyword evidence="2" id="KW-1185">Reference proteome</keyword>
<sequence>MYRQCIYPKEISIILGKSYTFSCKLVRTIKDAQGITSQRTITIKEFCDYMDMPYEDVFTMINGRSV</sequence>
<protein>
    <recommendedName>
        <fullName evidence="3">XRE family transcriptional regulator</fullName>
    </recommendedName>
</protein>